<sequence>MKTALLLIDLQNDFCTGGTLAVKESEEVIEIANKAIELCQQHNISVIATQDWHPSNHMSFAINSGQPVGELGELNGIPQIWWPVHCVQGQSGADFHPALNQSAIQEIFRKGENSQIDSYSAFFDNDRKNATRLHSWLSEQHINRLLILGIATDYCVKFTVLDALEHGYETYLVVEGCRGVNIQADDSQQAIEEMAAKGAKLTSLSEITTLF</sequence>
<dbReference type="FunFam" id="3.40.50.850:FF:000006">
    <property type="entry name" value="Bifunctional pyrazinamidase/nicotinamidase"/>
    <property type="match status" value="1"/>
</dbReference>
<evidence type="ECO:0000256" key="4">
    <source>
        <dbReference type="ARBA" id="ARBA00022801"/>
    </source>
</evidence>
<dbReference type="Pfam" id="PF00857">
    <property type="entry name" value="Isochorismatase"/>
    <property type="match status" value="1"/>
</dbReference>
<dbReference type="InterPro" id="IPR052347">
    <property type="entry name" value="Isochorismatase_Nicotinamidase"/>
</dbReference>
<dbReference type="NCBIfam" id="NF008623">
    <property type="entry name" value="PRK11609.1"/>
    <property type="match status" value="1"/>
</dbReference>
<evidence type="ECO:0000313" key="11">
    <source>
        <dbReference type="Proteomes" id="UP000256294"/>
    </source>
</evidence>
<dbReference type="RefSeq" id="WP_115826919.1">
    <property type="nucleotide sequence ID" value="NZ_QTUB01000001.1"/>
</dbReference>
<evidence type="ECO:0000256" key="7">
    <source>
        <dbReference type="ARBA" id="ARBA00043224"/>
    </source>
</evidence>
<dbReference type="AlphaFoldDB" id="A0A3D9UQ43"/>
<dbReference type="InterPro" id="IPR036380">
    <property type="entry name" value="Isochorismatase-like_sf"/>
</dbReference>
<comment type="caution">
    <text evidence="10">The sequence shown here is derived from an EMBL/GenBank/DDBJ whole genome shotgun (WGS) entry which is preliminary data.</text>
</comment>
<evidence type="ECO:0000256" key="1">
    <source>
        <dbReference type="ARBA" id="ARBA00006336"/>
    </source>
</evidence>
<dbReference type="CDD" id="cd01011">
    <property type="entry name" value="nicotinamidase"/>
    <property type="match status" value="1"/>
</dbReference>
<dbReference type="GO" id="GO:0008936">
    <property type="term" value="F:nicotinamidase activity"/>
    <property type="evidence" value="ECO:0007669"/>
    <property type="project" value="UniProtKB-EC"/>
</dbReference>
<comment type="pathway">
    <text evidence="5">Cofactor biosynthesis; nicotinate biosynthesis; nicotinate from nicotinamide: step 1/1.</text>
</comment>
<keyword evidence="4" id="KW-0378">Hydrolase</keyword>
<protein>
    <recommendedName>
        <fullName evidence="8">Nicotinamidase</fullName>
        <ecNumber evidence="6">3.5.1.19</ecNumber>
    </recommendedName>
    <alternativeName>
        <fullName evidence="7">Nicotinamide deamidase</fullName>
    </alternativeName>
</protein>
<evidence type="ECO:0000313" key="10">
    <source>
        <dbReference type="EMBL" id="REF28094.1"/>
    </source>
</evidence>
<dbReference type="Proteomes" id="UP000256294">
    <property type="component" value="Unassembled WGS sequence"/>
</dbReference>
<keyword evidence="2" id="KW-0662">Pyridine nucleotide biosynthesis</keyword>
<evidence type="ECO:0000256" key="5">
    <source>
        <dbReference type="ARBA" id="ARBA00037900"/>
    </source>
</evidence>
<comment type="similarity">
    <text evidence="1">Belongs to the isochorismatase family.</text>
</comment>
<proteinExistence type="inferred from homology"/>
<dbReference type="PANTHER" id="PTHR11080">
    <property type="entry name" value="PYRAZINAMIDASE/NICOTINAMIDASE"/>
    <property type="match status" value="1"/>
</dbReference>
<dbReference type="PANTHER" id="PTHR11080:SF2">
    <property type="entry name" value="LD05707P"/>
    <property type="match status" value="1"/>
</dbReference>
<keyword evidence="11" id="KW-1185">Reference proteome</keyword>
<keyword evidence="3" id="KW-0479">Metal-binding</keyword>
<organism evidence="10 11">
    <name type="scientific">Xenorhabdus cabanillasii</name>
    <dbReference type="NCBI Taxonomy" id="351673"/>
    <lineage>
        <taxon>Bacteria</taxon>
        <taxon>Pseudomonadati</taxon>
        <taxon>Pseudomonadota</taxon>
        <taxon>Gammaproteobacteria</taxon>
        <taxon>Enterobacterales</taxon>
        <taxon>Morganellaceae</taxon>
        <taxon>Xenorhabdus</taxon>
    </lineage>
</organism>
<feature type="domain" description="Isochorismatase-like" evidence="9">
    <location>
        <begin position="3"/>
        <end position="204"/>
    </location>
</feature>
<evidence type="ECO:0000256" key="6">
    <source>
        <dbReference type="ARBA" id="ARBA00039017"/>
    </source>
</evidence>
<reference evidence="10 11" key="1">
    <citation type="submission" date="2018-08" db="EMBL/GenBank/DDBJ databases">
        <title>Genomic Encyclopedia of Archaeal and Bacterial Type Strains, Phase II (KMG-II): from individual species to whole genera.</title>
        <authorList>
            <person name="Goeker M."/>
        </authorList>
    </citation>
    <scope>NUCLEOTIDE SEQUENCE [LARGE SCALE GENOMIC DNA]</scope>
    <source>
        <strain evidence="10 11">DSM 17905</strain>
    </source>
</reference>
<accession>A0A3D9UQ43</accession>
<evidence type="ECO:0000256" key="2">
    <source>
        <dbReference type="ARBA" id="ARBA00022642"/>
    </source>
</evidence>
<name>A0A3D9UQ43_9GAMM</name>
<dbReference type="GO" id="GO:0019363">
    <property type="term" value="P:pyridine nucleotide biosynthetic process"/>
    <property type="evidence" value="ECO:0007669"/>
    <property type="project" value="UniProtKB-KW"/>
</dbReference>
<evidence type="ECO:0000259" key="9">
    <source>
        <dbReference type="Pfam" id="PF00857"/>
    </source>
</evidence>
<dbReference type="EMBL" id="QTUB01000001">
    <property type="protein sequence ID" value="REF28094.1"/>
    <property type="molecule type" value="Genomic_DNA"/>
</dbReference>
<evidence type="ECO:0000256" key="8">
    <source>
        <dbReference type="ARBA" id="ARBA00072277"/>
    </source>
</evidence>
<gene>
    <name evidence="10" type="ORF">BDD26_2957</name>
</gene>
<dbReference type="SUPFAM" id="SSF52499">
    <property type="entry name" value="Isochorismatase-like hydrolases"/>
    <property type="match status" value="1"/>
</dbReference>
<dbReference type="EC" id="3.5.1.19" evidence="6"/>
<dbReference type="GO" id="GO:0046872">
    <property type="term" value="F:metal ion binding"/>
    <property type="evidence" value="ECO:0007669"/>
    <property type="project" value="UniProtKB-KW"/>
</dbReference>
<dbReference type="InterPro" id="IPR000868">
    <property type="entry name" value="Isochorismatase-like_dom"/>
</dbReference>
<dbReference type="Gene3D" id="3.40.50.850">
    <property type="entry name" value="Isochorismatase-like"/>
    <property type="match status" value="1"/>
</dbReference>
<evidence type="ECO:0000256" key="3">
    <source>
        <dbReference type="ARBA" id="ARBA00022723"/>
    </source>
</evidence>